<proteinExistence type="predicted"/>
<dbReference type="OrthoDB" id="9778595at2"/>
<evidence type="ECO:0000256" key="5">
    <source>
        <dbReference type="ARBA" id="ARBA00022679"/>
    </source>
</evidence>
<dbReference type="Pfam" id="PF02424">
    <property type="entry name" value="ApbE"/>
    <property type="match status" value="1"/>
</dbReference>
<evidence type="ECO:0000313" key="12">
    <source>
        <dbReference type="Proteomes" id="UP000318437"/>
    </source>
</evidence>
<dbReference type="EMBL" id="SJPS01000002">
    <property type="protein sequence ID" value="TWU28578.1"/>
    <property type="molecule type" value="Genomic_DNA"/>
</dbReference>
<evidence type="ECO:0000313" key="11">
    <source>
        <dbReference type="EMBL" id="TWU28578.1"/>
    </source>
</evidence>
<gene>
    <name evidence="11" type="primary">apbE_1</name>
    <name evidence="11" type="ORF">Pla144_18690</name>
</gene>
<accession>A0A5C6CVW3</accession>
<dbReference type="GO" id="GO:0046872">
    <property type="term" value="F:metal ion binding"/>
    <property type="evidence" value="ECO:0007669"/>
    <property type="project" value="UniProtKB-KW"/>
</dbReference>
<reference evidence="11 12" key="1">
    <citation type="submission" date="2019-02" db="EMBL/GenBank/DDBJ databases">
        <title>Deep-cultivation of Planctomycetes and their phenomic and genomic characterization uncovers novel biology.</title>
        <authorList>
            <person name="Wiegand S."/>
            <person name="Jogler M."/>
            <person name="Boedeker C."/>
            <person name="Pinto D."/>
            <person name="Vollmers J."/>
            <person name="Rivas-Marin E."/>
            <person name="Kohn T."/>
            <person name="Peeters S.H."/>
            <person name="Heuer A."/>
            <person name="Rast P."/>
            <person name="Oberbeckmann S."/>
            <person name="Bunk B."/>
            <person name="Jeske O."/>
            <person name="Meyerdierks A."/>
            <person name="Storesund J.E."/>
            <person name="Kallscheuer N."/>
            <person name="Luecker S."/>
            <person name="Lage O.M."/>
            <person name="Pohl T."/>
            <person name="Merkel B.J."/>
            <person name="Hornburger P."/>
            <person name="Mueller R.-W."/>
            <person name="Bruemmer F."/>
            <person name="Labrenz M."/>
            <person name="Spormann A.M."/>
            <person name="Op Den Camp H."/>
            <person name="Overmann J."/>
            <person name="Amann R."/>
            <person name="Jetten M.S.M."/>
            <person name="Mascher T."/>
            <person name="Medema M.H."/>
            <person name="Devos D.P."/>
            <person name="Kaster A.-K."/>
            <person name="Ovreas L."/>
            <person name="Rohde M."/>
            <person name="Galperin M.Y."/>
            <person name="Jogler C."/>
        </authorList>
    </citation>
    <scope>NUCLEOTIDE SEQUENCE [LARGE SCALE GENOMIC DNA]</scope>
    <source>
        <strain evidence="11 12">Pla144</strain>
    </source>
</reference>
<evidence type="ECO:0000256" key="8">
    <source>
        <dbReference type="ARBA" id="ARBA00022842"/>
    </source>
</evidence>
<organism evidence="11 12">
    <name type="scientific">Bythopirellula polymerisocia</name>
    <dbReference type="NCBI Taxonomy" id="2528003"/>
    <lineage>
        <taxon>Bacteria</taxon>
        <taxon>Pseudomonadati</taxon>
        <taxon>Planctomycetota</taxon>
        <taxon>Planctomycetia</taxon>
        <taxon>Pirellulales</taxon>
        <taxon>Lacipirellulaceae</taxon>
        <taxon>Bythopirellula</taxon>
    </lineage>
</organism>
<evidence type="ECO:0000256" key="9">
    <source>
        <dbReference type="ARBA" id="ARBA00031306"/>
    </source>
</evidence>
<evidence type="ECO:0000256" key="3">
    <source>
        <dbReference type="ARBA" id="ARBA00016337"/>
    </source>
</evidence>
<dbReference type="PANTHER" id="PTHR30040">
    <property type="entry name" value="THIAMINE BIOSYNTHESIS LIPOPROTEIN APBE"/>
    <property type="match status" value="1"/>
</dbReference>
<evidence type="ECO:0000256" key="1">
    <source>
        <dbReference type="ARBA" id="ARBA00001946"/>
    </source>
</evidence>
<evidence type="ECO:0000256" key="6">
    <source>
        <dbReference type="ARBA" id="ARBA00022723"/>
    </source>
</evidence>
<dbReference type="EC" id="2.7.1.180" evidence="2"/>
<keyword evidence="8" id="KW-0460">Magnesium</keyword>
<dbReference type="PANTHER" id="PTHR30040:SF2">
    <property type="entry name" value="FAD:PROTEIN FMN TRANSFERASE"/>
    <property type="match status" value="1"/>
</dbReference>
<dbReference type="Proteomes" id="UP000318437">
    <property type="component" value="Unassembled WGS sequence"/>
</dbReference>
<comment type="catalytic activity">
    <reaction evidence="10">
        <text>L-threonyl-[protein] + FAD = FMN-L-threonyl-[protein] + AMP + H(+)</text>
        <dbReference type="Rhea" id="RHEA:36847"/>
        <dbReference type="Rhea" id="RHEA-COMP:11060"/>
        <dbReference type="Rhea" id="RHEA-COMP:11061"/>
        <dbReference type="ChEBI" id="CHEBI:15378"/>
        <dbReference type="ChEBI" id="CHEBI:30013"/>
        <dbReference type="ChEBI" id="CHEBI:57692"/>
        <dbReference type="ChEBI" id="CHEBI:74257"/>
        <dbReference type="ChEBI" id="CHEBI:456215"/>
        <dbReference type="EC" id="2.7.1.180"/>
    </reaction>
</comment>
<keyword evidence="11" id="KW-0449">Lipoprotein</keyword>
<evidence type="ECO:0000256" key="4">
    <source>
        <dbReference type="ARBA" id="ARBA00022630"/>
    </source>
</evidence>
<dbReference type="RefSeq" id="WP_146450191.1">
    <property type="nucleotide sequence ID" value="NZ_SJPS01000002.1"/>
</dbReference>
<evidence type="ECO:0000256" key="2">
    <source>
        <dbReference type="ARBA" id="ARBA00011955"/>
    </source>
</evidence>
<keyword evidence="5" id="KW-0808">Transferase</keyword>
<comment type="caution">
    <text evidence="11">The sequence shown here is derived from an EMBL/GenBank/DDBJ whole genome shotgun (WGS) entry which is preliminary data.</text>
</comment>
<dbReference type="InterPro" id="IPR024932">
    <property type="entry name" value="ApbE"/>
</dbReference>
<evidence type="ECO:0000256" key="7">
    <source>
        <dbReference type="ARBA" id="ARBA00022827"/>
    </source>
</evidence>
<evidence type="ECO:0000256" key="10">
    <source>
        <dbReference type="ARBA" id="ARBA00048540"/>
    </source>
</evidence>
<dbReference type="SUPFAM" id="SSF143631">
    <property type="entry name" value="ApbE-like"/>
    <property type="match status" value="1"/>
</dbReference>
<keyword evidence="4" id="KW-0285">Flavoprotein</keyword>
<dbReference type="InterPro" id="IPR003374">
    <property type="entry name" value="ApbE-like_sf"/>
</dbReference>
<comment type="cofactor">
    <cofactor evidence="1">
        <name>Mg(2+)</name>
        <dbReference type="ChEBI" id="CHEBI:18420"/>
    </cofactor>
</comment>
<sequence length="396" mass="43491">MVTLSTALQNRCLCPFEGPTGYNGRMADRQHHSRRDFLQGKAAAETLVNRAQEWAQGWLDSMVGPLVDRMPSDPAMHVRASRRAMACEFAVQYHQADRKVANAFMDAFDLIEAVEDQLTIYRPESTVIDINKQAANGPVEVDPDLLGLLEQCMCLFQETNGAFDITSTPLSRVWGFLKRTGQIPNEEELAEALSHVDTSKIELSGQEKTIQFLQPGIEINFNSIGKGYALDRVAQFLDEQGASDYLWHGGSSSILARGCNRASLDEYWTIGLRHPLEPHRHIAEFHLRNRSLGTAGGATQYFEAAGKKFGHILDPRTGWPAEGIFTATVLAPTAAEADALATAFYVSGVEGAAEYCANHAEVGAVLVCPKENQSDISIHAFNLPPEDWTPSTIGKT</sequence>
<protein>
    <recommendedName>
        <fullName evidence="3">FAD:protein FMN transferase</fullName>
        <ecNumber evidence="2">2.7.1.180</ecNumber>
    </recommendedName>
    <alternativeName>
        <fullName evidence="9">Flavin transferase</fullName>
    </alternativeName>
</protein>
<keyword evidence="6" id="KW-0479">Metal-binding</keyword>
<name>A0A5C6CVW3_9BACT</name>
<dbReference type="Gene3D" id="3.10.520.10">
    <property type="entry name" value="ApbE-like domains"/>
    <property type="match status" value="1"/>
</dbReference>
<dbReference type="AlphaFoldDB" id="A0A5C6CVW3"/>
<keyword evidence="12" id="KW-1185">Reference proteome</keyword>
<dbReference type="GO" id="GO:0016740">
    <property type="term" value="F:transferase activity"/>
    <property type="evidence" value="ECO:0007669"/>
    <property type="project" value="UniProtKB-KW"/>
</dbReference>
<keyword evidence="7" id="KW-0274">FAD</keyword>